<evidence type="ECO:0000313" key="1">
    <source>
        <dbReference type="EMBL" id="MBN8232716.1"/>
    </source>
</evidence>
<protein>
    <submittedName>
        <fullName evidence="1">Uncharacterized protein</fullName>
    </submittedName>
</protein>
<gene>
    <name evidence="1" type="ORF">JYK02_34880</name>
</gene>
<accession>A0ABS3DN09</accession>
<organism evidence="1 2">
    <name type="scientific">Corallococcus macrosporus</name>
    <dbReference type="NCBI Taxonomy" id="35"/>
    <lineage>
        <taxon>Bacteria</taxon>
        <taxon>Pseudomonadati</taxon>
        <taxon>Myxococcota</taxon>
        <taxon>Myxococcia</taxon>
        <taxon>Myxococcales</taxon>
        <taxon>Cystobacterineae</taxon>
        <taxon>Myxococcaceae</taxon>
        <taxon>Corallococcus</taxon>
    </lineage>
</organism>
<comment type="caution">
    <text evidence="1">The sequence shown here is derived from an EMBL/GenBank/DDBJ whole genome shotgun (WGS) entry which is preliminary data.</text>
</comment>
<keyword evidence="2" id="KW-1185">Reference proteome</keyword>
<dbReference type="EMBL" id="JAFIMU010000013">
    <property type="protein sequence ID" value="MBN8232716.1"/>
    <property type="molecule type" value="Genomic_DNA"/>
</dbReference>
<reference evidence="1 2" key="1">
    <citation type="submission" date="2021-02" db="EMBL/GenBank/DDBJ databases">
        <title>De Novo genome assembly of isolated myxobacteria.</title>
        <authorList>
            <person name="Stevens D.C."/>
        </authorList>
    </citation>
    <scope>NUCLEOTIDE SEQUENCE [LARGE SCALE GENOMIC DNA]</scope>
    <source>
        <strain evidence="1 2">ATCC 29039</strain>
    </source>
</reference>
<name>A0ABS3DN09_9BACT</name>
<dbReference type="Proteomes" id="UP000664052">
    <property type="component" value="Unassembled WGS sequence"/>
</dbReference>
<evidence type="ECO:0000313" key="2">
    <source>
        <dbReference type="Proteomes" id="UP000664052"/>
    </source>
</evidence>
<sequence>MKTGPVEVLHILFDEQQQQAGGMGPVKCGLCGASAHERPPPPGPIGVLGSGWECPCGARGVPVNLMDLDDAYAELLERWGLEARYPDLSPAVPVGESGLLYSAGYVDGIALRDQLFDEARRQGAEVGSSEVVVRVTTPRETFPDWSWDVLWARPATR</sequence>
<proteinExistence type="predicted"/>